<name>A0A941IPZ8_9ACTN</name>
<protein>
    <recommendedName>
        <fullName evidence="2">CATRA-Associated Small Protein domain-containing protein</fullName>
    </recommendedName>
</protein>
<evidence type="ECO:0000259" key="2">
    <source>
        <dbReference type="Pfam" id="PF20271"/>
    </source>
</evidence>
<dbReference type="InterPro" id="IPR046924">
    <property type="entry name" value="CATASP"/>
</dbReference>
<dbReference type="Proteomes" id="UP000675781">
    <property type="component" value="Unassembled WGS sequence"/>
</dbReference>
<evidence type="ECO:0000256" key="1">
    <source>
        <dbReference type="SAM" id="MobiDB-lite"/>
    </source>
</evidence>
<accession>A0A941IPZ8</accession>
<dbReference type="Pfam" id="PF20271">
    <property type="entry name" value="CATASP"/>
    <property type="match status" value="1"/>
</dbReference>
<comment type="caution">
    <text evidence="3">The sequence shown here is derived from an EMBL/GenBank/DDBJ whole genome shotgun (WGS) entry which is preliminary data.</text>
</comment>
<evidence type="ECO:0000313" key="4">
    <source>
        <dbReference type="Proteomes" id="UP000675781"/>
    </source>
</evidence>
<reference evidence="3" key="1">
    <citation type="submission" date="2021-04" db="EMBL/GenBank/DDBJ databases">
        <title>Genome based classification of Actinospica acidithermotolerans sp. nov., an actinobacterium isolated from an Indonesian hot spring.</title>
        <authorList>
            <person name="Kusuma A.B."/>
            <person name="Putra K.E."/>
            <person name="Nafisah S."/>
            <person name="Loh J."/>
            <person name="Nouioui I."/>
            <person name="Goodfellow M."/>
        </authorList>
    </citation>
    <scope>NUCLEOTIDE SEQUENCE</scope>
    <source>
        <strain evidence="3">CSCA 57</strain>
    </source>
</reference>
<evidence type="ECO:0000313" key="3">
    <source>
        <dbReference type="EMBL" id="MBR7837105.1"/>
    </source>
</evidence>
<keyword evidence="4" id="KW-1185">Reference proteome</keyword>
<feature type="compositionally biased region" description="Basic and acidic residues" evidence="1">
    <location>
        <begin position="78"/>
        <end position="116"/>
    </location>
</feature>
<dbReference type="EMBL" id="JAGSOG010000181">
    <property type="protein sequence ID" value="MBR7837105.1"/>
    <property type="molecule type" value="Genomic_DNA"/>
</dbReference>
<organism evidence="3 4">
    <name type="scientific">Actinospica durhamensis</name>
    <dbReference type="NCBI Taxonomy" id="1508375"/>
    <lineage>
        <taxon>Bacteria</taxon>
        <taxon>Bacillati</taxon>
        <taxon>Actinomycetota</taxon>
        <taxon>Actinomycetes</taxon>
        <taxon>Catenulisporales</taxon>
        <taxon>Actinospicaceae</taxon>
        <taxon>Actinospica</taxon>
    </lineage>
</organism>
<dbReference type="AlphaFoldDB" id="A0A941IPZ8"/>
<sequence length="116" mass="12731">MGFDDPVDRTRRVLTDLAEQRLSPGVWAERLELIERLAKALDADDAAASGSLLGLLEMLSGDRVNRIVPPDAVPPPEPVRERLGLLIHAREQQGDQRGGEDGRGDEKGRGDGSRRR</sequence>
<gene>
    <name evidence="3" type="ORF">KDL01_27760</name>
</gene>
<proteinExistence type="predicted"/>
<dbReference type="RefSeq" id="WP_212531574.1">
    <property type="nucleotide sequence ID" value="NZ_JAGSOG010000181.1"/>
</dbReference>
<feature type="region of interest" description="Disordered" evidence="1">
    <location>
        <begin position="67"/>
        <end position="116"/>
    </location>
</feature>
<feature type="domain" description="CATRA-Associated Small Protein" evidence="2">
    <location>
        <begin position="11"/>
        <end position="91"/>
    </location>
</feature>